<name>A0ACB9CJR9_ARCLA</name>
<proteinExistence type="predicted"/>
<keyword evidence="2" id="KW-1185">Reference proteome</keyword>
<accession>A0ACB9CJR9</accession>
<evidence type="ECO:0000313" key="2">
    <source>
        <dbReference type="Proteomes" id="UP001055879"/>
    </source>
</evidence>
<gene>
    <name evidence="1" type="ORF">L6452_13956</name>
</gene>
<protein>
    <submittedName>
        <fullName evidence="1">Uncharacterized protein</fullName>
    </submittedName>
</protein>
<sequence length="113" mass="12418">MGQPSELIIKAFSSLENLTQLYLLGHLSKSLDWYQIPSGLKVLTLSVSQLDEDPMPTLSKLSSLIVLRLLASSYVGKEPSFPLISENISAFSILSSPLLQQKLLCLSKPRVSD</sequence>
<organism evidence="1 2">
    <name type="scientific">Arctium lappa</name>
    <name type="common">Greater burdock</name>
    <name type="synonym">Lappa major</name>
    <dbReference type="NCBI Taxonomy" id="4217"/>
    <lineage>
        <taxon>Eukaryota</taxon>
        <taxon>Viridiplantae</taxon>
        <taxon>Streptophyta</taxon>
        <taxon>Embryophyta</taxon>
        <taxon>Tracheophyta</taxon>
        <taxon>Spermatophyta</taxon>
        <taxon>Magnoliopsida</taxon>
        <taxon>eudicotyledons</taxon>
        <taxon>Gunneridae</taxon>
        <taxon>Pentapetalae</taxon>
        <taxon>asterids</taxon>
        <taxon>campanulids</taxon>
        <taxon>Asterales</taxon>
        <taxon>Asteraceae</taxon>
        <taxon>Carduoideae</taxon>
        <taxon>Cardueae</taxon>
        <taxon>Arctiinae</taxon>
        <taxon>Arctium</taxon>
    </lineage>
</organism>
<dbReference type="Proteomes" id="UP001055879">
    <property type="component" value="Linkage Group LG04"/>
</dbReference>
<dbReference type="EMBL" id="CM042050">
    <property type="protein sequence ID" value="KAI3734486.1"/>
    <property type="molecule type" value="Genomic_DNA"/>
</dbReference>
<reference evidence="1 2" key="2">
    <citation type="journal article" date="2022" name="Mol. Ecol. Resour.">
        <title>The genomes of chicory, endive, great burdock and yacon provide insights into Asteraceae paleo-polyploidization history and plant inulin production.</title>
        <authorList>
            <person name="Fan W."/>
            <person name="Wang S."/>
            <person name="Wang H."/>
            <person name="Wang A."/>
            <person name="Jiang F."/>
            <person name="Liu H."/>
            <person name="Zhao H."/>
            <person name="Xu D."/>
            <person name="Zhang Y."/>
        </authorList>
    </citation>
    <scope>NUCLEOTIDE SEQUENCE [LARGE SCALE GENOMIC DNA]</scope>
    <source>
        <strain evidence="2">cv. Niubang</strain>
    </source>
</reference>
<reference evidence="2" key="1">
    <citation type="journal article" date="2022" name="Mol. Ecol. Resour.">
        <title>The genomes of chicory, endive, great burdock and yacon provide insights into Asteraceae palaeo-polyploidization history and plant inulin production.</title>
        <authorList>
            <person name="Fan W."/>
            <person name="Wang S."/>
            <person name="Wang H."/>
            <person name="Wang A."/>
            <person name="Jiang F."/>
            <person name="Liu H."/>
            <person name="Zhao H."/>
            <person name="Xu D."/>
            <person name="Zhang Y."/>
        </authorList>
    </citation>
    <scope>NUCLEOTIDE SEQUENCE [LARGE SCALE GENOMIC DNA]</scope>
    <source>
        <strain evidence="2">cv. Niubang</strain>
    </source>
</reference>
<evidence type="ECO:0000313" key="1">
    <source>
        <dbReference type="EMBL" id="KAI3734486.1"/>
    </source>
</evidence>
<comment type="caution">
    <text evidence="1">The sequence shown here is derived from an EMBL/GenBank/DDBJ whole genome shotgun (WGS) entry which is preliminary data.</text>
</comment>